<sequence length="142" mass="15720">MGNHFVSKRNFPACLFGESSGDMLRILRPRCGLFCKMIAMGKRLVYSQNSHGRCSQPQNTNSPKDEDEKVWQRGCASSFLCFFSGHLSRLPRQALSTPFLFSVNDDSGLLQTDTFLMLGFNSHHSSTSIAMADGPGIVLHTS</sequence>
<dbReference type="AlphaFoldDB" id="A0A2D4ERG0"/>
<organism evidence="1">
    <name type="scientific">Micrurus corallinus</name>
    <name type="common">Brazilian coral snake</name>
    <dbReference type="NCBI Taxonomy" id="54390"/>
    <lineage>
        <taxon>Eukaryota</taxon>
        <taxon>Metazoa</taxon>
        <taxon>Chordata</taxon>
        <taxon>Craniata</taxon>
        <taxon>Vertebrata</taxon>
        <taxon>Euteleostomi</taxon>
        <taxon>Lepidosauria</taxon>
        <taxon>Squamata</taxon>
        <taxon>Bifurcata</taxon>
        <taxon>Unidentata</taxon>
        <taxon>Episquamata</taxon>
        <taxon>Toxicofera</taxon>
        <taxon>Serpentes</taxon>
        <taxon>Colubroidea</taxon>
        <taxon>Elapidae</taxon>
        <taxon>Elapinae</taxon>
        <taxon>Micrurus</taxon>
    </lineage>
</organism>
<proteinExistence type="predicted"/>
<dbReference type="EMBL" id="IACJ01012445">
    <property type="protein sequence ID" value="LAA37790.1"/>
    <property type="molecule type" value="Transcribed_RNA"/>
</dbReference>
<reference evidence="1" key="1">
    <citation type="submission" date="2017-07" db="EMBL/GenBank/DDBJ databases">
        <authorList>
            <person name="Mikheyev A."/>
            <person name="Grau M."/>
        </authorList>
    </citation>
    <scope>NUCLEOTIDE SEQUENCE</scope>
    <source>
        <tissue evidence="1">Venom_gland</tissue>
    </source>
</reference>
<protein>
    <submittedName>
        <fullName evidence="1">Uncharacterized protein</fullName>
    </submittedName>
</protein>
<evidence type="ECO:0000313" key="1">
    <source>
        <dbReference type="EMBL" id="LAA37790.1"/>
    </source>
</evidence>
<reference evidence="1" key="2">
    <citation type="submission" date="2017-11" db="EMBL/GenBank/DDBJ databases">
        <title>Coralsnake Venomics: Analyses of Venom Gland Transcriptomes and Proteomes of Six Brazilian Taxa.</title>
        <authorList>
            <person name="Aird S.D."/>
            <person name="Jorge da Silva N."/>
            <person name="Qiu L."/>
            <person name="Villar-Briones A."/>
            <person name="Aparecida-Saddi V."/>
            <person name="Campos-Telles M.P."/>
            <person name="Grau M."/>
            <person name="Mikheyev A.S."/>
        </authorList>
    </citation>
    <scope>NUCLEOTIDE SEQUENCE</scope>
    <source>
        <tissue evidence="1">Venom_gland</tissue>
    </source>
</reference>
<accession>A0A2D4ERG0</accession>
<name>A0A2D4ERG0_MICCO</name>